<dbReference type="InterPro" id="IPR038107">
    <property type="entry name" value="Glycos_transf_N_sf"/>
</dbReference>
<evidence type="ECO:0000313" key="12">
    <source>
        <dbReference type="EMBL" id="SEG16060.1"/>
    </source>
</evidence>
<feature type="active site" description="Proton acceptor" evidence="8">
    <location>
        <position position="70"/>
    </location>
</feature>
<dbReference type="GO" id="GO:0005886">
    <property type="term" value="C:plasma membrane"/>
    <property type="evidence" value="ECO:0007669"/>
    <property type="project" value="UniProtKB-SubCell"/>
</dbReference>
<gene>
    <name evidence="12" type="ORF">SAMN05421751_11325</name>
</gene>
<dbReference type="EMBL" id="FNVD01000013">
    <property type="protein sequence ID" value="SEG16060.1"/>
    <property type="molecule type" value="Genomic_DNA"/>
</dbReference>
<dbReference type="RefSeq" id="WP_104008737.1">
    <property type="nucleotide sequence ID" value="NZ_FNVD01000013.1"/>
</dbReference>
<comment type="catalytic activity">
    <reaction evidence="7 10">
        <text>lipid IVA (E. coli) + CMP-3-deoxy-beta-D-manno-octulosonate = alpha-Kdo-(2-&gt;6)-lipid IVA (E. coli) + CMP + H(+)</text>
        <dbReference type="Rhea" id="RHEA:28066"/>
        <dbReference type="ChEBI" id="CHEBI:15378"/>
        <dbReference type="ChEBI" id="CHEBI:58603"/>
        <dbReference type="ChEBI" id="CHEBI:60364"/>
        <dbReference type="ChEBI" id="CHEBI:60377"/>
        <dbReference type="ChEBI" id="CHEBI:85987"/>
        <dbReference type="EC" id="2.4.99.12"/>
    </reaction>
</comment>
<dbReference type="AlphaFoldDB" id="A0A1H5XXF1"/>
<protein>
    <recommendedName>
        <fullName evidence="4 10">3-deoxy-D-manno-octulosonic acid transferase</fullName>
        <shortName evidence="10">Kdo transferase</shortName>
        <ecNumber evidence="3 10">2.4.99.12</ecNumber>
    </recommendedName>
    <alternativeName>
        <fullName evidence="6 10">Lipid IV(A) 3-deoxy-D-manno-octulosonic acid transferase</fullName>
    </alternativeName>
</protein>
<evidence type="ECO:0000256" key="7">
    <source>
        <dbReference type="ARBA" id="ARBA00049183"/>
    </source>
</evidence>
<keyword evidence="10" id="KW-1003">Cell membrane</keyword>
<dbReference type="Gene3D" id="3.40.50.2000">
    <property type="entry name" value="Glycogen Phosphorylase B"/>
    <property type="match status" value="1"/>
</dbReference>
<comment type="pathway">
    <text evidence="2 10">Bacterial outer membrane biogenesis; LPS core biosynthesis.</text>
</comment>
<dbReference type="EC" id="2.4.99.12" evidence="3 10"/>
<dbReference type="SUPFAM" id="SSF53756">
    <property type="entry name" value="UDP-Glycosyltransferase/glycogen phosphorylase"/>
    <property type="match status" value="1"/>
</dbReference>
<dbReference type="InterPro" id="IPR039901">
    <property type="entry name" value="Kdotransferase"/>
</dbReference>
<dbReference type="InterPro" id="IPR007507">
    <property type="entry name" value="Glycos_transf_N"/>
</dbReference>
<accession>A0A1H5XXF1</accession>
<comment type="subcellular location">
    <subcellularLocation>
        <location evidence="10">Cell membrane</location>
    </subcellularLocation>
</comment>
<keyword evidence="10" id="KW-0472">Membrane</keyword>
<evidence type="ECO:0000256" key="2">
    <source>
        <dbReference type="ARBA" id="ARBA00004713"/>
    </source>
</evidence>
<evidence type="ECO:0000256" key="4">
    <source>
        <dbReference type="ARBA" id="ARBA00019077"/>
    </source>
</evidence>
<keyword evidence="5 10" id="KW-0808">Transferase</keyword>
<dbReference type="GO" id="GO:0009244">
    <property type="term" value="P:lipopolysaccharide core region biosynthetic process"/>
    <property type="evidence" value="ECO:0007669"/>
    <property type="project" value="UniProtKB-UniRule"/>
</dbReference>
<dbReference type="Proteomes" id="UP000236742">
    <property type="component" value="Unassembled WGS sequence"/>
</dbReference>
<evidence type="ECO:0000256" key="3">
    <source>
        <dbReference type="ARBA" id="ARBA00012621"/>
    </source>
</evidence>
<dbReference type="PANTHER" id="PTHR42755">
    <property type="entry name" value="3-DEOXY-MANNO-OCTULOSONATE CYTIDYLYLTRANSFERASE"/>
    <property type="match status" value="1"/>
</dbReference>
<proteinExistence type="inferred from homology"/>
<comment type="function">
    <text evidence="1 10">Involved in lipopolysaccharide (LPS) biosynthesis. Catalyzes the transfer of 3-deoxy-D-manno-octulosonate (Kdo) residue(s) from CMP-Kdo to lipid IV(A), the tetraacyldisaccharide-1,4'-bisphosphate precursor of lipid A.</text>
</comment>
<feature type="domain" description="3-deoxy-D-manno-octulosonic-acid transferase N-terminal" evidence="11">
    <location>
        <begin position="43"/>
        <end position="219"/>
    </location>
</feature>
<sequence length="436" mass="46649">MGASGGGPTPLYRFYRTATRALVPLAWASVSRKLRRHGVATERMQERLGHASLPRPAAPVIWFHAASVGESLSVLSLITRMGQRLPDAEFLITSGTATSAELVAKRLPPRTRHQFAPLDAPGPVGRFLDHWRPAAGLFVESELWPNMLVMARERGARLALVNARLSEASVRGWLRRAETARFLLSRFDLLMAQSTRTARDLISMGAPPARVVAGTNLKASAAAPPVDLIALKRARDGLAGRPAWIASSTHSGEEEVVLAAQNRLLRDSRDLCLVLVPRHPERGDEVESTVRAAGLTLSRRSRGEEIGPQTQVYLADTLGETGTWYALSPIVFLGATLVPKGGHNPYEPAMSGCAIMAGPYRDNAADAYDGLAHAGGLADVKDAETLARQVALWLDDADALEAARAAAKAHAASLDAALDAVVGKLCIALHLDRAAP</sequence>
<evidence type="ECO:0000259" key="11">
    <source>
        <dbReference type="Pfam" id="PF04413"/>
    </source>
</evidence>
<evidence type="ECO:0000256" key="9">
    <source>
        <dbReference type="PIRSR" id="PIRSR639901-2"/>
    </source>
</evidence>
<dbReference type="Pfam" id="PF04413">
    <property type="entry name" value="Glycos_transf_N"/>
    <property type="match status" value="1"/>
</dbReference>
<dbReference type="GO" id="GO:0043842">
    <property type="term" value="F:Kdo transferase activity"/>
    <property type="evidence" value="ECO:0007669"/>
    <property type="project" value="UniProtKB-EC"/>
</dbReference>
<evidence type="ECO:0000256" key="5">
    <source>
        <dbReference type="ARBA" id="ARBA00022679"/>
    </source>
</evidence>
<dbReference type="OrthoDB" id="9789797at2"/>
<feature type="site" description="Transition state stabilizer" evidence="9">
    <location>
        <position position="140"/>
    </location>
</feature>
<evidence type="ECO:0000313" key="13">
    <source>
        <dbReference type="Proteomes" id="UP000236742"/>
    </source>
</evidence>
<keyword evidence="10" id="KW-0448">Lipopolysaccharide biosynthesis</keyword>
<feature type="site" description="Transition state stabilizer" evidence="9">
    <location>
        <position position="218"/>
    </location>
</feature>
<evidence type="ECO:0000256" key="1">
    <source>
        <dbReference type="ARBA" id="ARBA00003394"/>
    </source>
</evidence>
<reference evidence="12 13" key="1">
    <citation type="submission" date="2016-10" db="EMBL/GenBank/DDBJ databases">
        <authorList>
            <person name="de Groot N.N."/>
        </authorList>
    </citation>
    <scope>NUCLEOTIDE SEQUENCE [LARGE SCALE GENOMIC DNA]</scope>
    <source>
        <strain evidence="12 13">DSM 23413</strain>
    </source>
</reference>
<dbReference type="UniPathway" id="UPA00958"/>
<name>A0A1H5XXF1_9RHOB</name>
<comment type="similarity">
    <text evidence="10">Belongs to the glycosyltransferase group 1 family.</text>
</comment>
<keyword evidence="13" id="KW-1185">Reference proteome</keyword>
<evidence type="ECO:0000256" key="10">
    <source>
        <dbReference type="RuleBase" id="RU365103"/>
    </source>
</evidence>
<evidence type="ECO:0000256" key="8">
    <source>
        <dbReference type="PIRSR" id="PIRSR639901-1"/>
    </source>
</evidence>
<evidence type="ECO:0000256" key="6">
    <source>
        <dbReference type="ARBA" id="ARBA00031445"/>
    </source>
</evidence>
<dbReference type="PANTHER" id="PTHR42755:SF1">
    <property type="entry name" value="3-DEOXY-D-MANNO-OCTULOSONIC ACID TRANSFERASE, MITOCHONDRIAL-RELATED"/>
    <property type="match status" value="1"/>
</dbReference>
<dbReference type="Gene3D" id="3.40.50.11720">
    <property type="entry name" value="3-Deoxy-D-manno-octulosonic-acid transferase, N-terminal domain"/>
    <property type="match status" value="1"/>
</dbReference>
<organism evidence="12 13">
    <name type="scientific">Jhaorihella thermophila</name>
    <dbReference type="NCBI Taxonomy" id="488547"/>
    <lineage>
        <taxon>Bacteria</taxon>
        <taxon>Pseudomonadati</taxon>
        <taxon>Pseudomonadota</taxon>
        <taxon>Alphaproteobacteria</taxon>
        <taxon>Rhodobacterales</taxon>
        <taxon>Paracoccaceae</taxon>
        <taxon>Jhaorihella</taxon>
    </lineage>
</organism>
<dbReference type="GO" id="GO:0009245">
    <property type="term" value="P:lipid A biosynthetic process"/>
    <property type="evidence" value="ECO:0007669"/>
    <property type="project" value="TreeGrafter"/>
</dbReference>